<dbReference type="GO" id="GO:0070401">
    <property type="term" value="F:NADP+ binding"/>
    <property type="evidence" value="ECO:0007669"/>
    <property type="project" value="UniProtKB-UniRule"/>
</dbReference>
<dbReference type="GO" id="GO:0008446">
    <property type="term" value="F:GDP-mannose 4,6-dehydratase activity"/>
    <property type="evidence" value="ECO:0007669"/>
    <property type="project" value="UniProtKB-UniRule"/>
</dbReference>
<comment type="function">
    <text evidence="6 7">Catalyzes the conversion of GDP-D-mannose to GDP-4-dehydro-6-deoxy-D-mannose.</text>
</comment>
<dbReference type="EC" id="4.2.1.47" evidence="4 7"/>
<dbReference type="AlphaFoldDB" id="A0A2T1ESG9"/>
<dbReference type="HAMAP" id="MF_00955">
    <property type="entry name" value="GDP_Man_dehydratase"/>
    <property type="match status" value="1"/>
</dbReference>
<dbReference type="Gene3D" id="3.40.50.720">
    <property type="entry name" value="NAD(P)-binding Rossmann-like Domain"/>
    <property type="match status" value="1"/>
</dbReference>
<evidence type="ECO:0000256" key="4">
    <source>
        <dbReference type="ARBA" id="ARBA00011989"/>
    </source>
</evidence>
<protein>
    <recommendedName>
        <fullName evidence="4 7">GDP-mannose 4,6-dehydratase</fullName>
        <ecNumber evidence="4 7">4.2.1.47</ecNumber>
    </recommendedName>
    <alternativeName>
        <fullName evidence="7">GDP-D-mannose dehydratase</fullName>
    </alternativeName>
</protein>
<evidence type="ECO:0000313" key="9">
    <source>
        <dbReference type="EMBL" id="PSB35651.1"/>
    </source>
</evidence>
<dbReference type="PANTHER" id="PTHR43715:SF1">
    <property type="entry name" value="GDP-MANNOSE 4,6 DEHYDRATASE"/>
    <property type="match status" value="1"/>
</dbReference>
<reference evidence="10" key="1">
    <citation type="submission" date="2018-02" db="EMBL/GenBank/DDBJ databases">
        <authorList>
            <person name="Moore K."/>
            <person name="Momper L."/>
        </authorList>
    </citation>
    <scope>NUCLEOTIDE SEQUENCE [LARGE SCALE GENOMIC DNA]</scope>
    <source>
        <strain evidence="10">ULC18</strain>
    </source>
</reference>
<evidence type="ECO:0000313" key="10">
    <source>
        <dbReference type="Proteomes" id="UP000239576"/>
    </source>
</evidence>
<sequence length="359" mass="41208">MTQRKRALITGITGQDGSYLSELLLEKDYEVHGIIRRTSTFNTDRIDHIYEDPHDQKARLFLHYGDLTDGTTLRRILEEVKPTEIYNLGAQSHVRVSFDSPEYTVDAVGMGTLRLLEAIRDYQHRTGIQVRFYQAGSSEMYGKVQEIPQLETTPFYPRSPYACAKVYAHWQTVNYRESYGLFAANGILFNHESPRRGETFVTRKITRAIARIIAGQQKKLYLGNLDAKRDWGYAKDYVKAMWLMLQQDEPDDYVVATGETHAIHEFLDIAFGYVNLNWQDYVEFDDRYLRPAEVELLIGDSTKAREKLGWQPSVTFEQLVFLMVEADLKGLGLVPLNGHVQQAVDDHATLRQSASSLRA</sequence>
<name>A0A2T1ESG9_9CYAN</name>
<dbReference type="SUPFAM" id="SSF51735">
    <property type="entry name" value="NAD(P)-binding Rossmann-fold domains"/>
    <property type="match status" value="1"/>
</dbReference>
<proteinExistence type="inferred from homology"/>
<dbReference type="GO" id="GO:0042351">
    <property type="term" value="P:'de novo' GDP-L-fucose biosynthetic process"/>
    <property type="evidence" value="ECO:0007669"/>
    <property type="project" value="TreeGrafter"/>
</dbReference>
<keyword evidence="7" id="KW-0521">NADP</keyword>
<dbReference type="CDD" id="cd05260">
    <property type="entry name" value="GDP_MD_SDR_e"/>
    <property type="match status" value="1"/>
</dbReference>
<reference evidence="9 10" key="2">
    <citation type="submission" date="2018-03" db="EMBL/GenBank/DDBJ databases">
        <title>The ancient ancestry and fast evolution of plastids.</title>
        <authorList>
            <person name="Moore K.R."/>
            <person name="Magnabosco C."/>
            <person name="Momper L."/>
            <person name="Gold D.A."/>
            <person name="Bosak T."/>
            <person name="Fournier G.P."/>
        </authorList>
    </citation>
    <scope>NUCLEOTIDE SEQUENCE [LARGE SCALE GENOMIC DNA]</scope>
    <source>
        <strain evidence="9 10">ULC18</strain>
    </source>
</reference>
<dbReference type="OrthoDB" id="9779041at2"/>
<evidence type="ECO:0000259" key="8">
    <source>
        <dbReference type="Pfam" id="PF16363"/>
    </source>
</evidence>
<gene>
    <name evidence="7 9" type="primary">gmd</name>
    <name evidence="9" type="ORF">C7B82_00525</name>
</gene>
<dbReference type="FunFam" id="3.40.50.720:FF:000924">
    <property type="entry name" value="GDP-mannose 4,6 dehydratase"/>
    <property type="match status" value="1"/>
</dbReference>
<dbReference type="Gene3D" id="3.90.25.10">
    <property type="entry name" value="UDP-galactose 4-epimerase, domain 1"/>
    <property type="match status" value="1"/>
</dbReference>
<evidence type="ECO:0000256" key="5">
    <source>
        <dbReference type="ARBA" id="ARBA00023239"/>
    </source>
</evidence>
<dbReference type="InterPro" id="IPR006368">
    <property type="entry name" value="GDP_Man_deHydtase"/>
</dbReference>
<comment type="caution">
    <text evidence="7">Lacks conserved residue(s) required for the propagation of feature annotation.</text>
</comment>
<keyword evidence="10" id="KW-1185">Reference proteome</keyword>
<evidence type="ECO:0000256" key="6">
    <source>
        <dbReference type="ARBA" id="ARBA00059383"/>
    </source>
</evidence>
<dbReference type="InterPro" id="IPR036291">
    <property type="entry name" value="NAD(P)-bd_dom_sf"/>
</dbReference>
<comment type="caution">
    <text evidence="9">The sequence shown here is derived from an EMBL/GenBank/DDBJ whole genome shotgun (WGS) entry which is preliminary data.</text>
</comment>
<dbReference type="Pfam" id="PF16363">
    <property type="entry name" value="GDP_Man_Dehyd"/>
    <property type="match status" value="1"/>
</dbReference>
<comment type="similarity">
    <text evidence="3 7">Belongs to the NAD(P)-dependent epimerase/dehydratase family. GDP-mannose 4,6-dehydratase subfamily.</text>
</comment>
<evidence type="ECO:0000256" key="7">
    <source>
        <dbReference type="HAMAP-Rule" id="MF_00955"/>
    </source>
</evidence>
<evidence type="ECO:0000256" key="2">
    <source>
        <dbReference type="ARBA" id="ARBA00001937"/>
    </source>
</evidence>
<dbReference type="RefSeq" id="WP_106254367.1">
    <property type="nucleotide sequence ID" value="NZ_CAWNSW010000056.1"/>
</dbReference>
<dbReference type="InterPro" id="IPR016040">
    <property type="entry name" value="NAD(P)-bd_dom"/>
</dbReference>
<accession>A0A2T1ESG9</accession>
<dbReference type="Proteomes" id="UP000239576">
    <property type="component" value="Unassembled WGS sequence"/>
</dbReference>
<feature type="domain" description="NAD(P)-binding" evidence="8">
    <location>
        <begin position="8"/>
        <end position="320"/>
    </location>
</feature>
<keyword evidence="5 7" id="KW-0456">Lyase</keyword>
<comment type="catalytic activity">
    <reaction evidence="1 7">
        <text>GDP-alpha-D-mannose = GDP-4-dehydro-alpha-D-rhamnose + H2O</text>
        <dbReference type="Rhea" id="RHEA:23820"/>
        <dbReference type="ChEBI" id="CHEBI:15377"/>
        <dbReference type="ChEBI" id="CHEBI:57527"/>
        <dbReference type="ChEBI" id="CHEBI:57964"/>
        <dbReference type="EC" id="4.2.1.47"/>
    </reaction>
</comment>
<dbReference type="PANTHER" id="PTHR43715">
    <property type="entry name" value="GDP-MANNOSE 4,6-DEHYDRATASE"/>
    <property type="match status" value="1"/>
</dbReference>
<dbReference type="NCBIfam" id="TIGR01472">
    <property type="entry name" value="gmd"/>
    <property type="match status" value="1"/>
</dbReference>
<comment type="cofactor">
    <cofactor evidence="2 7">
        <name>NADP(+)</name>
        <dbReference type="ChEBI" id="CHEBI:58349"/>
    </cofactor>
</comment>
<dbReference type="EMBL" id="PVWK01000005">
    <property type="protein sequence ID" value="PSB35651.1"/>
    <property type="molecule type" value="Genomic_DNA"/>
</dbReference>
<evidence type="ECO:0000256" key="3">
    <source>
        <dbReference type="ARBA" id="ARBA00009263"/>
    </source>
</evidence>
<organism evidence="9 10">
    <name type="scientific">Stenomitos frigidus ULC18</name>
    <dbReference type="NCBI Taxonomy" id="2107698"/>
    <lineage>
        <taxon>Bacteria</taxon>
        <taxon>Bacillati</taxon>
        <taxon>Cyanobacteriota</taxon>
        <taxon>Cyanophyceae</taxon>
        <taxon>Leptolyngbyales</taxon>
        <taxon>Leptolyngbyaceae</taxon>
        <taxon>Stenomitos</taxon>
    </lineage>
</organism>
<evidence type="ECO:0000256" key="1">
    <source>
        <dbReference type="ARBA" id="ARBA00000188"/>
    </source>
</evidence>